<evidence type="ECO:0000313" key="2">
    <source>
        <dbReference type="EMBL" id="CAD5206728.1"/>
    </source>
</evidence>
<proteinExistence type="predicted"/>
<organism evidence="2 3">
    <name type="scientific">Bursaphelenchus okinawaensis</name>
    <dbReference type="NCBI Taxonomy" id="465554"/>
    <lineage>
        <taxon>Eukaryota</taxon>
        <taxon>Metazoa</taxon>
        <taxon>Ecdysozoa</taxon>
        <taxon>Nematoda</taxon>
        <taxon>Chromadorea</taxon>
        <taxon>Rhabditida</taxon>
        <taxon>Tylenchina</taxon>
        <taxon>Tylenchomorpha</taxon>
        <taxon>Aphelenchoidea</taxon>
        <taxon>Aphelenchoididae</taxon>
        <taxon>Bursaphelenchus</taxon>
    </lineage>
</organism>
<feature type="compositionally biased region" description="Basic and acidic residues" evidence="1">
    <location>
        <begin position="82"/>
        <end position="107"/>
    </location>
</feature>
<evidence type="ECO:0000313" key="3">
    <source>
        <dbReference type="Proteomes" id="UP000614601"/>
    </source>
</evidence>
<feature type="compositionally biased region" description="Acidic residues" evidence="1">
    <location>
        <begin position="125"/>
        <end position="134"/>
    </location>
</feature>
<accession>A0A811JTS3</accession>
<dbReference type="Proteomes" id="UP000614601">
    <property type="component" value="Unassembled WGS sequence"/>
</dbReference>
<dbReference type="Proteomes" id="UP000783686">
    <property type="component" value="Unassembled WGS sequence"/>
</dbReference>
<dbReference type="OrthoDB" id="5900949at2759"/>
<dbReference type="EMBL" id="CAJFDH010000001">
    <property type="protein sequence ID" value="CAD5206728.1"/>
    <property type="molecule type" value="Genomic_DNA"/>
</dbReference>
<dbReference type="AlphaFoldDB" id="A0A811JTS3"/>
<reference evidence="2" key="1">
    <citation type="submission" date="2020-09" db="EMBL/GenBank/DDBJ databases">
        <authorList>
            <person name="Kikuchi T."/>
        </authorList>
    </citation>
    <scope>NUCLEOTIDE SEQUENCE</scope>
    <source>
        <strain evidence="2">SH1</strain>
    </source>
</reference>
<sequence>MLLMVGVVCMVIYGVTWVTCMKSQKPKKRSAKDSEIEFARLRADQEQQMKNRRKSVNKHRTHTTSTTSEDRKRKKKKKKNKYRDEMTNDTFEEHKPVVREAKRGAEIRRKKKVSRDRTDYKTFASEEDSSFAPD</sequence>
<keyword evidence="3" id="KW-1185">Reference proteome</keyword>
<dbReference type="EMBL" id="CAJFCW020000001">
    <property type="protein sequence ID" value="CAG9082921.1"/>
    <property type="molecule type" value="Genomic_DNA"/>
</dbReference>
<feature type="compositionally biased region" description="Basic residues" evidence="1">
    <location>
        <begin position="50"/>
        <end position="62"/>
    </location>
</feature>
<comment type="caution">
    <text evidence="2">The sequence shown here is derived from an EMBL/GenBank/DDBJ whole genome shotgun (WGS) entry which is preliminary data.</text>
</comment>
<feature type="region of interest" description="Disordered" evidence="1">
    <location>
        <begin position="42"/>
        <end position="134"/>
    </location>
</feature>
<feature type="compositionally biased region" description="Basic residues" evidence="1">
    <location>
        <begin position="72"/>
        <end position="81"/>
    </location>
</feature>
<name>A0A811JTS3_9BILA</name>
<evidence type="ECO:0000256" key="1">
    <source>
        <dbReference type="SAM" id="MobiDB-lite"/>
    </source>
</evidence>
<protein>
    <submittedName>
        <fullName evidence="2">Uncharacterized protein</fullName>
    </submittedName>
</protein>
<gene>
    <name evidence="2" type="ORF">BOKJ2_LOCUS1412</name>
</gene>